<dbReference type="AlphaFoldDB" id="A0A6A6GXF5"/>
<dbReference type="OrthoDB" id="408631at2759"/>
<name>A0A6A6GXF5_VIRVR</name>
<dbReference type="InterPro" id="IPR032675">
    <property type="entry name" value="LRR_dom_sf"/>
</dbReference>
<gene>
    <name evidence="2" type="ORF">EV356DRAFT_536363</name>
</gene>
<evidence type="ECO:0000313" key="2">
    <source>
        <dbReference type="EMBL" id="KAF2230425.1"/>
    </source>
</evidence>
<keyword evidence="3" id="KW-1185">Reference proteome</keyword>
<dbReference type="SUPFAM" id="SSF52047">
    <property type="entry name" value="RNI-like"/>
    <property type="match status" value="1"/>
</dbReference>
<feature type="region of interest" description="Disordered" evidence="1">
    <location>
        <begin position="469"/>
        <end position="496"/>
    </location>
</feature>
<dbReference type="EMBL" id="ML991841">
    <property type="protein sequence ID" value="KAF2230425.1"/>
    <property type="molecule type" value="Genomic_DNA"/>
</dbReference>
<dbReference type="PANTHER" id="PTHR12904:SF23">
    <property type="entry name" value="PROTEIN ZER-1 HOMOLOG"/>
    <property type="match status" value="1"/>
</dbReference>
<reference evidence="2" key="1">
    <citation type="journal article" date="2020" name="Stud. Mycol.">
        <title>101 Dothideomycetes genomes: a test case for predicting lifestyles and emergence of pathogens.</title>
        <authorList>
            <person name="Haridas S."/>
            <person name="Albert R."/>
            <person name="Binder M."/>
            <person name="Bloem J."/>
            <person name="Labutti K."/>
            <person name="Salamov A."/>
            <person name="Andreopoulos B."/>
            <person name="Baker S."/>
            <person name="Barry K."/>
            <person name="Bills G."/>
            <person name="Bluhm B."/>
            <person name="Cannon C."/>
            <person name="Castanera R."/>
            <person name="Culley D."/>
            <person name="Daum C."/>
            <person name="Ezra D."/>
            <person name="Gonzalez J."/>
            <person name="Henrissat B."/>
            <person name="Kuo A."/>
            <person name="Liang C."/>
            <person name="Lipzen A."/>
            <person name="Lutzoni F."/>
            <person name="Magnuson J."/>
            <person name="Mondo S."/>
            <person name="Nolan M."/>
            <person name="Ohm R."/>
            <person name="Pangilinan J."/>
            <person name="Park H.-J."/>
            <person name="Ramirez L."/>
            <person name="Alfaro M."/>
            <person name="Sun H."/>
            <person name="Tritt A."/>
            <person name="Yoshinaga Y."/>
            <person name="Zwiers L.-H."/>
            <person name="Turgeon B."/>
            <person name="Goodwin S."/>
            <person name="Spatafora J."/>
            <person name="Crous P."/>
            <person name="Grigoriev I."/>
        </authorList>
    </citation>
    <scope>NUCLEOTIDE SEQUENCE</scope>
    <source>
        <strain evidence="2">Tuck. ex Michener</strain>
    </source>
</reference>
<evidence type="ECO:0008006" key="4">
    <source>
        <dbReference type="Google" id="ProtNLM"/>
    </source>
</evidence>
<protein>
    <recommendedName>
        <fullName evidence="4">RNI-like protein</fullName>
    </recommendedName>
</protein>
<dbReference type="Proteomes" id="UP000800092">
    <property type="component" value="Unassembled WGS sequence"/>
</dbReference>
<sequence>MDDDVLDLPRYENVRRLDPWPYVLDYLHVSELKQLALACKDLRGRVQGHLWREPRKHWPLEGADAFSAFKHFLDTLEEVSGTDSPGAYTQVLDISELDQHQFDVGVHKDWLSRTLLKLPNLLALNVSGITFFDHDSILAGGIQRQAHLRSLSIRGCANVTTKALTAFLFKTPQLHYLDLSFTKIDNKRDLGTTLSSRSLLPHLQILKLRHISLTDEDLLWLCGGVIDGQRRMPGLGLRVWSLDVRDNFLTDASGGILGQYSSALPGLPSYAEVPPPPYESTQAVIHPSRFIVPGTNWPRFLESRIAAAPKNEDLSTRDDERGVIEELRNAPRPSLSASLLAGKDRGITHLYISGNKLTYKGVTLLFSLTTLQALDCGTVSAASLRTDSDQVCDGDALAAALHLVALSRTSPLRYLRINHRIVTGFSAYVDRLSWGSASDGEDARGLALNAISQAQKLLDATIPHMGDSSHWLNSRDKSNRGRQWLPDEPPPYTEDSAAHQQAVDFRFDPALLAIKKLVLTDVPAHSSKGELTDCLRKFLQACGDMQRIAMDYVWQQRHPDEDIPDLPPQPKVPLAIQELCLEMAEMPSPRPVQNESDAFAELSKDDFSFFPEEKTASTTSPIEARLISADDFVMHQDYDVVKALAILRQGQRELKKPGAGPYNPFQDCIWEGRLQVIR</sequence>
<dbReference type="PANTHER" id="PTHR12904">
    <property type="match status" value="1"/>
</dbReference>
<dbReference type="InterPro" id="IPR051341">
    <property type="entry name" value="Zyg-11_UBL_adapter"/>
</dbReference>
<dbReference type="Gene3D" id="3.80.10.10">
    <property type="entry name" value="Ribonuclease Inhibitor"/>
    <property type="match status" value="1"/>
</dbReference>
<evidence type="ECO:0000313" key="3">
    <source>
        <dbReference type="Proteomes" id="UP000800092"/>
    </source>
</evidence>
<accession>A0A6A6GXF5</accession>
<proteinExistence type="predicted"/>
<evidence type="ECO:0000256" key="1">
    <source>
        <dbReference type="SAM" id="MobiDB-lite"/>
    </source>
</evidence>
<organism evidence="2 3">
    <name type="scientific">Viridothelium virens</name>
    <name type="common">Speckled blister lichen</name>
    <name type="synonym">Trypethelium virens</name>
    <dbReference type="NCBI Taxonomy" id="1048519"/>
    <lineage>
        <taxon>Eukaryota</taxon>
        <taxon>Fungi</taxon>
        <taxon>Dikarya</taxon>
        <taxon>Ascomycota</taxon>
        <taxon>Pezizomycotina</taxon>
        <taxon>Dothideomycetes</taxon>
        <taxon>Dothideomycetes incertae sedis</taxon>
        <taxon>Trypetheliales</taxon>
        <taxon>Trypetheliaceae</taxon>
        <taxon>Viridothelium</taxon>
    </lineage>
</organism>